<dbReference type="EMBL" id="NRRL01000001">
    <property type="protein sequence ID" value="MBK1666614.1"/>
    <property type="molecule type" value="Genomic_DNA"/>
</dbReference>
<evidence type="ECO:0000313" key="3">
    <source>
        <dbReference type="Proteomes" id="UP001296873"/>
    </source>
</evidence>
<dbReference type="Proteomes" id="UP001296873">
    <property type="component" value="Unassembled WGS sequence"/>
</dbReference>
<protein>
    <recommendedName>
        <fullName evidence="4">DUF4198 domain-containing protein</fullName>
    </recommendedName>
</protein>
<keyword evidence="3" id="KW-1185">Reference proteome</keyword>
<accession>A0ABS1D8P6</accession>
<dbReference type="InterPro" id="IPR019613">
    <property type="entry name" value="DUF4198"/>
</dbReference>
<name>A0ABS1D8P6_9PROT</name>
<reference evidence="2 3" key="1">
    <citation type="journal article" date="2020" name="Microorganisms">
        <title>Osmotic Adaptation and Compatible Solute Biosynthesis of Phototrophic Bacteria as Revealed from Genome Analyses.</title>
        <authorList>
            <person name="Imhoff J.F."/>
            <person name="Rahn T."/>
            <person name="Kunzel S."/>
            <person name="Keller A."/>
            <person name="Neulinger S.C."/>
        </authorList>
    </citation>
    <scope>NUCLEOTIDE SEQUENCE [LARGE SCALE GENOMIC DNA]</scope>
    <source>
        <strain evidence="2 3">DSM 9895</strain>
    </source>
</reference>
<proteinExistence type="predicted"/>
<feature type="chain" id="PRO_5047446718" description="DUF4198 domain-containing protein" evidence="1">
    <location>
        <begin position="28"/>
        <end position="261"/>
    </location>
</feature>
<evidence type="ECO:0008006" key="4">
    <source>
        <dbReference type="Google" id="ProtNLM"/>
    </source>
</evidence>
<dbReference type="Pfam" id="PF10670">
    <property type="entry name" value="DUF4198"/>
    <property type="match status" value="1"/>
</dbReference>
<organism evidence="2 3">
    <name type="scientific">Rhodovibrio sodomensis</name>
    <dbReference type="NCBI Taxonomy" id="1088"/>
    <lineage>
        <taxon>Bacteria</taxon>
        <taxon>Pseudomonadati</taxon>
        <taxon>Pseudomonadota</taxon>
        <taxon>Alphaproteobacteria</taxon>
        <taxon>Rhodospirillales</taxon>
        <taxon>Rhodovibrionaceae</taxon>
        <taxon>Rhodovibrio</taxon>
    </lineage>
</organism>
<comment type="caution">
    <text evidence="2">The sequence shown here is derived from an EMBL/GenBank/DDBJ whole genome shotgun (WGS) entry which is preliminary data.</text>
</comment>
<sequence>MPALTRLARTAGLAMVLVAALSPSVHAHELVIGPGAEGLDTVRIESTHVFIAPESMEDPGEVAATIVTAEGARVDVPVAAGPAELGLVGDLTGLPAGDWMLAHRLPQVWSKTPAGWERGDRSDWPTATHIGKYEKFAKMPLHSGVAGITPVGQVLEIVPTRSLADLSAGARLPLQVLYAGTPIVADVAATYVGHDRAGSEYLVFAQDNLQPVHDAADQPTFEVDLTVAGMWVVRAEHVVEGDAGVDRHVLRAIMTFPVPAK</sequence>
<evidence type="ECO:0000313" key="2">
    <source>
        <dbReference type="EMBL" id="MBK1666614.1"/>
    </source>
</evidence>
<gene>
    <name evidence="2" type="ORF">CKO28_00970</name>
</gene>
<dbReference type="RefSeq" id="WP_200338665.1">
    <property type="nucleotide sequence ID" value="NZ_NRRL01000001.1"/>
</dbReference>
<feature type="signal peptide" evidence="1">
    <location>
        <begin position="1"/>
        <end position="27"/>
    </location>
</feature>
<evidence type="ECO:0000256" key="1">
    <source>
        <dbReference type="SAM" id="SignalP"/>
    </source>
</evidence>
<keyword evidence="1" id="KW-0732">Signal</keyword>